<reference evidence="2" key="1">
    <citation type="submission" date="2020-11" db="EMBL/GenBank/DDBJ databases">
        <authorList>
            <person name="Tran Van P."/>
        </authorList>
    </citation>
    <scope>NUCLEOTIDE SEQUENCE</scope>
</reference>
<name>A0A7R9HBF5_TIMPO</name>
<accession>A0A7R9HBF5</accession>
<protein>
    <recommendedName>
        <fullName evidence="3">VWFC domain-containing protein</fullName>
    </recommendedName>
</protein>
<feature type="signal peptide" evidence="1">
    <location>
        <begin position="1"/>
        <end position="19"/>
    </location>
</feature>
<gene>
    <name evidence="2" type="ORF">TPSB3V08_LOCUS9926</name>
</gene>
<dbReference type="AlphaFoldDB" id="A0A7R9HBF5"/>
<feature type="chain" id="PRO_5031487059" description="VWFC domain-containing protein" evidence="1">
    <location>
        <begin position="20"/>
        <end position="157"/>
    </location>
</feature>
<evidence type="ECO:0000256" key="1">
    <source>
        <dbReference type="SAM" id="SignalP"/>
    </source>
</evidence>
<organism evidence="2">
    <name type="scientific">Timema poppense</name>
    <name type="common">Walking stick</name>
    <dbReference type="NCBI Taxonomy" id="170557"/>
    <lineage>
        <taxon>Eukaryota</taxon>
        <taxon>Metazoa</taxon>
        <taxon>Ecdysozoa</taxon>
        <taxon>Arthropoda</taxon>
        <taxon>Hexapoda</taxon>
        <taxon>Insecta</taxon>
        <taxon>Pterygota</taxon>
        <taxon>Neoptera</taxon>
        <taxon>Polyneoptera</taxon>
        <taxon>Phasmatodea</taxon>
        <taxon>Timematodea</taxon>
        <taxon>Timematoidea</taxon>
        <taxon>Timematidae</taxon>
        <taxon>Timema</taxon>
    </lineage>
</organism>
<keyword evidence="1" id="KW-0732">Signal</keyword>
<sequence length="157" mass="18243">MLVLEVLIFALFCFLRFHSYDKCYFEGKEYEKIEKIDKDLSRNCLAECTCEGPDFDCVPMECPENIQEIQPKCIHLYDTLDSCCMSSCKFPDDNEYNADDDSLFCKMDGQTFYKGEIYYPVKYPCKKCICKGGLNGKHVTSYKMQIVHEQGTKWSTA</sequence>
<dbReference type="EMBL" id="OD008355">
    <property type="protein sequence ID" value="CAD7414831.1"/>
    <property type="molecule type" value="Genomic_DNA"/>
</dbReference>
<evidence type="ECO:0000313" key="2">
    <source>
        <dbReference type="EMBL" id="CAD7414831.1"/>
    </source>
</evidence>
<evidence type="ECO:0008006" key="3">
    <source>
        <dbReference type="Google" id="ProtNLM"/>
    </source>
</evidence>
<proteinExistence type="predicted"/>